<reference evidence="3" key="1">
    <citation type="journal article" date="2019" name="Nat. Commun.">
        <title>The genome of broomcorn millet.</title>
        <authorList>
            <person name="Zou C."/>
            <person name="Miki D."/>
            <person name="Li D."/>
            <person name="Tang Q."/>
            <person name="Xiao L."/>
            <person name="Rajput S."/>
            <person name="Deng P."/>
            <person name="Jia W."/>
            <person name="Huang R."/>
            <person name="Zhang M."/>
            <person name="Sun Y."/>
            <person name="Hu J."/>
            <person name="Fu X."/>
            <person name="Schnable P.S."/>
            <person name="Li F."/>
            <person name="Zhang H."/>
            <person name="Feng B."/>
            <person name="Zhu X."/>
            <person name="Liu R."/>
            <person name="Schnable J.C."/>
            <person name="Zhu J.-K."/>
            <person name="Zhang H."/>
        </authorList>
    </citation>
    <scope>NUCLEOTIDE SEQUENCE [LARGE SCALE GENOMIC DNA]</scope>
</reference>
<keyword evidence="3" id="KW-1185">Reference proteome</keyword>
<sequence>MTHLTNTSKAAHQSKMSSSGSTYIPWNKVRAHVPQGIEVPMCFYGSLCKLMESKVLGDDFGMRFFMCENYKYDPPKRRGKDRPKARRRGALEGGGAGNCGGGACFGRRLRTNQHLKAGRLPPDLAEGLWTRGADSLPPDEPAVGPRPTAARLAHLLSPVDPAVGAFRPMSWRLAHDRGQVSSASCVGPQHGSHGACDGSSLKPTGDCCLFASSSTRSSSQVALSRRASKGVSSSFHLNRHLHHANPHDKLSAPFTRVAKSWVPKSMLANPSGSKTRACLSSHV</sequence>
<dbReference type="AlphaFoldDB" id="A0A3L6Q7D5"/>
<name>A0A3L6Q7D5_PANMI</name>
<protein>
    <submittedName>
        <fullName evidence="2">Uncharacterized protein</fullName>
    </submittedName>
</protein>
<gene>
    <name evidence="2" type="ORF">C2845_PM15G04990</name>
</gene>
<evidence type="ECO:0000256" key="1">
    <source>
        <dbReference type="SAM" id="MobiDB-lite"/>
    </source>
</evidence>
<dbReference type="STRING" id="4540.A0A3L6Q7D5"/>
<accession>A0A3L6Q7D5</accession>
<organism evidence="2 3">
    <name type="scientific">Panicum miliaceum</name>
    <name type="common">Proso millet</name>
    <name type="synonym">Broomcorn millet</name>
    <dbReference type="NCBI Taxonomy" id="4540"/>
    <lineage>
        <taxon>Eukaryota</taxon>
        <taxon>Viridiplantae</taxon>
        <taxon>Streptophyta</taxon>
        <taxon>Embryophyta</taxon>
        <taxon>Tracheophyta</taxon>
        <taxon>Spermatophyta</taxon>
        <taxon>Magnoliopsida</taxon>
        <taxon>Liliopsida</taxon>
        <taxon>Poales</taxon>
        <taxon>Poaceae</taxon>
        <taxon>PACMAD clade</taxon>
        <taxon>Panicoideae</taxon>
        <taxon>Panicodae</taxon>
        <taxon>Paniceae</taxon>
        <taxon>Panicinae</taxon>
        <taxon>Panicum</taxon>
        <taxon>Panicum sect. Panicum</taxon>
    </lineage>
</organism>
<comment type="caution">
    <text evidence="2">The sequence shown here is derived from an EMBL/GenBank/DDBJ whole genome shotgun (WGS) entry which is preliminary data.</text>
</comment>
<feature type="region of interest" description="Disordered" evidence="1">
    <location>
        <begin position="1"/>
        <end position="20"/>
    </location>
</feature>
<evidence type="ECO:0000313" key="2">
    <source>
        <dbReference type="EMBL" id="RLM73473.1"/>
    </source>
</evidence>
<proteinExistence type="predicted"/>
<evidence type="ECO:0000313" key="3">
    <source>
        <dbReference type="Proteomes" id="UP000275267"/>
    </source>
</evidence>
<dbReference type="Proteomes" id="UP000275267">
    <property type="component" value="Unassembled WGS sequence"/>
</dbReference>
<dbReference type="EMBL" id="PQIB02000013">
    <property type="protein sequence ID" value="RLM73473.1"/>
    <property type="molecule type" value="Genomic_DNA"/>
</dbReference>